<reference evidence="2" key="1">
    <citation type="journal article" date="2019" name="Int. J. Syst. Evol. Microbiol.">
        <title>The Global Catalogue of Microorganisms (GCM) 10K type strain sequencing project: providing services to taxonomists for standard genome sequencing and annotation.</title>
        <authorList>
            <consortium name="The Broad Institute Genomics Platform"/>
            <consortium name="The Broad Institute Genome Sequencing Center for Infectious Disease"/>
            <person name="Wu L."/>
            <person name="Ma J."/>
        </authorList>
    </citation>
    <scope>NUCLEOTIDE SEQUENCE [LARGE SCALE GENOMIC DNA]</scope>
    <source>
        <strain evidence="2">JCM 18459</strain>
    </source>
</reference>
<gene>
    <name evidence="1" type="ORF">GCM10023340_40080</name>
</gene>
<dbReference type="RefSeq" id="WP_345463024.1">
    <property type="nucleotide sequence ID" value="NZ_BAABKG010000006.1"/>
</dbReference>
<dbReference type="EMBL" id="BAABKG010000006">
    <property type="protein sequence ID" value="GAA5155252.1"/>
    <property type="molecule type" value="Genomic_DNA"/>
</dbReference>
<accession>A0ABP9Q3A4</accession>
<protein>
    <submittedName>
        <fullName evidence="1">Uncharacterized protein</fullName>
    </submittedName>
</protein>
<proteinExistence type="predicted"/>
<sequence>MRVLAVFGGFLVLLAVGFVVFVSVIPDGEPVDCDRVEVPTAAEWRALDLGDQLVLASNLPGCGLMDDMTEADVEAVFGPRDDGGVNQAGTTTWLYVLGEDKWEITFGDDGTVDETELIGSGPP</sequence>
<name>A0ABP9Q3A4_9ACTN</name>
<keyword evidence="2" id="KW-1185">Reference proteome</keyword>
<evidence type="ECO:0000313" key="2">
    <source>
        <dbReference type="Proteomes" id="UP001500221"/>
    </source>
</evidence>
<dbReference type="Proteomes" id="UP001500221">
    <property type="component" value="Unassembled WGS sequence"/>
</dbReference>
<comment type="caution">
    <text evidence="1">The sequence shown here is derived from an EMBL/GenBank/DDBJ whole genome shotgun (WGS) entry which is preliminary data.</text>
</comment>
<organism evidence="1 2">
    <name type="scientific">Nocardioides marinquilinus</name>
    <dbReference type="NCBI Taxonomy" id="1210400"/>
    <lineage>
        <taxon>Bacteria</taxon>
        <taxon>Bacillati</taxon>
        <taxon>Actinomycetota</taxon>
        <taxon>Actinomycetes</taxon>
        <taxon>Propionibacteriales</taxon>
        <taxon>Nocardioidaceae</taxon>
        <taxon>Nocardioides</taxon>
    </lineage>
</organism>
<evidence type="ECO:0000313" key="1">
    <source>
        <dbReference type="EMBL" id="GAA5155252.1"/>
    </source>
</evidence>